<name>A8Q294_MALGO</name>
<keyword evidence="6" id="KW-0175">Coiled coil</keyword>
<evidence type="ECO:0000256" key="7">
    <source>
        <dbReference type="SAM" id="MobiDB-lite"/>
    </source>
</evidence>
<dbReference type="OrthoDB" id="376357at2759"/>
<gene>
    <name evidence="9" type="ORF">MGL_2172</name>
</gene>
<dbReference type="GO" id="GO:0005681">
    <property type="term" value="C:spliceosomal complex"/>
    <property type="evidence" value="ECO:0007669"/>
    <property type="project" value="TreeGrafter"/>
</dbReference>
<dbReference type="AlphaFoldDB" id="A8Q294"/>
<dbReference type="GeneID" id="5855024"/>
<dbReference type="PRINTS" id="PR00625">
    <property type="entry name" value="JDOMAIN"/>
</dbReference>
<feature type="region of interest" description="Disordered" evidence="7">
    <location>
        <begin position="157"/>
        <end position="176"/>
    </location>
</feature>
<evidence type="ECO:0000256" key="4">
    <source>
        <dbReference type="ARBA" id="ARBA00023186"/>
    </source>
</evidence>
<dbReference type="PANTHER" id="PTHR44313">
    <property type="entry name" value="DNAJ HOMOLOG SUBFAMILY C MEMBER 17"/>
    <property type="match status" value="1"/>
</dbReference>
<feature type="compositionally biased region" description="Low complexity" evidence="7">
    <location>
        <begin position="164"/>
        <end position="176"/>
    </location>
</feature>
<dbReference type="PANTHER" id="PTHR44313:SF1">
    <property type="entry name" value="DNAJ HOMOLOG SUBFAMILY C MEMBER 17"/>
    <property type="match status" value="1"/>
</dbReference>
<evidence type="ECO:0000256" key="2">
    <source>
        <dbReference type="ARBA" id="ARBA00004496"/>
    </source>
</evidence>
<comment type="subcellular location">
    <subcellularLocation>
        <location evidence="2">Cytoplasm</location>
    </subcellularLocation>
    <subcellularLocation>
        <location evidence="1">Nucleus</location>
    </subcellularLocation>
</comment>
<dbReference type="InterPro" id="IPR036869">
    <property type="entry name" value="J_dom_sf"/>
</dbReference>
<dbReference type="Gene3D" id="1.10.287.110">
    <property type="entry name" value="DnaJ domain"/>
    <property type="match status" value="1"/>
</dbReference>
<evidence type="ECO:0000313" key="10">
    <source>
        <dbReference type="Proteomes" id="UP000008837"/>
    </source>
</evidence>
<comment type="caution">
    <text evidence="9">The sequence shown here is derived from an EMBL/GenBank/DDBJ whole genome shotgun (WGS) entry which is preliminary data.</text>
</comment>
<dbReference type="OMA" id="ARFHEIN"/>
<dbReference type="SUPFAM" id="SSF46565">
    <property type="entry name" value="Chaperone J-domain"/>
    <property type="match status" value="1"/>
</dbReference>
<dbReference type="RefSeq" id="XP_001730718.1">
    <property type="nucleotide sequence ID" value="XM_001730666.1"/>
</dbReference>
<reference evidence="9 10" key="1">
    <citation type="journal article" date="2007" name="Proc. Natl. Acad. Sci. U.S.A.">
        <title>Dandruff-associated Malassezia genomes reveal convergent and divergent virulence traits shared with plant and human fungal pathogens.</title>
        <authorList>
            <person name="Xu J."/>
            <person name="Saunders C.W."/>
            <person name="Hu P."/>
            <person name="Grant R.A."/>
            <person name="Boekhout T."/>
            <person name="Kuramae E.E."/>
            <person name="Kronstad J.W."/>
            <person name="Deangelis Y.M."/>
            <person name="Reeder N.L."/>
            <person name="Johnstone K.R."/>
            <person name="Leland M."/>
            <person name="Fieno A.M."/>
            <person name="Begley W.M."/>
            <person name="Sun Y."/>
            <person name="Lacey M.P."/>
            <person name="Chaudhary T."/>
            <person name="Keough T."/>
            <person name="Chu L."/>
            <person name="Sears R."/>
            <person name="Yuan B."/>
            <person name="Dawson T.L.Jr."/>
        </authorList>
    </citation>
    <scope>NUCLEOTIDE SEQUENCE [LARGE SCALE GENOMIC DNA]</scope>
    <source>
        <strain evidence="10">ATCC MYA-4612 / CBS 7966</strain>
    </source>
</reference>
<dbReference type="GO" id="GO:0005737">
    <property type="term" value="C:cytoplasm"/>
    <property type="evidence" value="ECO:0007669"/>
    <property type="project" value="UniProtKB-SubCell"/>
</dbReference>
<dbReference type="EMBL" id="AAYY01000007">
    <property type="protein sequence ID" value="EDP43504.1"/>
    <property type="molecule type" value="Genomic_DNA"/>
</dbReference>
<dbReference type="InParanoid" id="A8Q294"/>
<dbReference type="VEuPathDB" id="FungiDB:MGL_2172"/>
<evidence type="ECO:0000256" key="1">
    <source>
        <dbReference type="ARBA" id="ARBA00004123"/>
    </source>
</evidence>
<evidence type="ECO:0000256" key="6">
    <source>
        <dbReference type="SAM" id="Coils"/>
    </source>
</evidence>
<keyword evidence="4" id="KW-0143">Chaperone</keyword>
<dbReference type="InterPro" id="IPR052094">
    <property type="entry name" value="Pre-mRNA-splicing_ERAD"/>
</dbReference>
<dbReference type="Pfam" id="PF00226">
    <property type="entry name" value="DnaJ"/>
    <property type="match status" value="1"/>
</dbReference>
<keyword evidence="10" id="KW-1185">Reference proteome</keyword>
<dbReference type="CDD" id="cd06257">
    <property type="entry name" value="DnaJ"/>
    <property type="match status" value="1"/>
</dbReference>
<proteinExistence type="predicted"/>
<sequence length="341" mass="38894">MDRHLHAVPLDAFELLGIETHATEAQIRTAYRKRSLQLHPDKVKDVPPDQAAERFHQLTLAYEELMNPASRAKLQESLQREREKLKRQAAFDVKRRTMTADLERREEQDRLQRMERERQRLARQQRILALREEGRAMRIDKHERLLEAWQQRTSRLNPVSTQALTSTPDSSSTLTELPPWDANDSWVLVRFPTEQAHEMWGSTAAPEPLTSSPLCLALASSYGPLASASVKPSHKQRREISVVVQFLHGVHAWRAVSEGSDLRCSHVLLQDCWIRWCDASGKATSLPPQRVQACLARGITAQDMSVQLSTALTDCGDHFDHDYEARTLKRLRQAAAMHVAA</sequence>
<evidence type="ECO:0000256" key="5">
    <source>
        <dbReference type="ARBA" id="ARBA00023242"/>
    </source>
</evidence>
<organism evidence="9 10">
    <name type="scientific">Malassezia globosa (strain ATCC MYA-4612 / CBS 7966)</name>
    <name type="common">Dandruff-associated fungus</name>
    <dbReference type="NCBI Taxonomy" id="425265"/>
    <lineage>
        <taxon>Eukaryota</taxon>
        <taxon>Fungi</taxon>
        <taxon>Dikarya</taxon>
        <taxon>Basidiomycota</taxon>
        <taxon>Ustilaginomycotina</taxon>
        <taxon>Malasseziomycetes</taxon>
        <taxon>Malasseziales</taxon>
        <taxon>Malasseziaceae</taxon>
        <taxon>Malassezia</taxon>
    </lineage>
</organism>
<dbReference type="PROSITE" id="PS50076">
    <property type="entry name" value="DNAJ_2"/>
    <property type="match status" value="1"/>
</dbReference>
<evidence type="ECO:0000259" key="8">
    <source>
        <dbReference type="PROSITE" id="PS50076"/>
    </source>
</evidence>
<accession>A8Q294</accession>
<feature type="domain" description="J" evidence="8">
    <location>
        <begin position="11"/>
        <end position="78"/>
    </location>
</feature>
<evidence type="ECO:0000313" key="9">
    <source>
        <dbReference type="EMBL" id="EDP43504.1"/>
    </source>
</evidence>
<keyword evidence="5" id="KW-0539">Nucleus</keyword>
<dbReference type="GO" id="GO:0000390">
    <property type="term" value="P:spliceosomal complex disassembly"/>
    <property type="evidence" value="ECO:0007669"/>
    <property type="project" value="TreeGrafter"/>
</dbReference>
<evidence type="ECO:0000256" key="3">
    <source>
        <dbReference type="ARBA" id="ARBA00022490"/>
    </source>
</evidence>
<dbReference type="STRING" id="425265.A8Q294"/>
<protein>
    <recommendedName>
        <fullName evidence="8">J domain-containing protein</fullName>
    </recommendedName>
</protein>
<feature type="coiled-coil region" evidence="6">
    <location>
        <begin position="97"/>
        <end position="131"/>
    </location>
</feature>
<dbReference type="KEGG" id="mgl:MGL_2172"/>
<dbReference type="InterPro" id="IPR001623">
    <property type="entry name" value="DnaJ_domain"/>
</dbReference>
<dbReference type="Proteomes" id="UP000008837">
    <property type="component" value="Unassembled WGS sequence"/>
</dbReference>
<keyword evidence="3" id="KW-0963">Cytoplasm</keyword>
<dbReference type="SMART" id="SM00271">
    <property type="entry name" value="DnaJ"/>
    <property type="match status" value="1"/>
</dbReference>